<dbReference type="GeneID" id="37069654"/>
<protein>
    <submittedName>
        <fullName evidence="2">Arylamine N-acetyltransferase 2</fullName>
    </submittedName>
</protein>
<dbReference type="Proteomes" id="UP000247233">
    <property type="component" value="Unassembled WGS sequence"/>
</dbReference>
<dbReference type="RefSeq" id="XP_025395095.1">
    <property type="nucleotide sequence ID" value="XM_025547417.1"/>
</dbReference>
<dbReference type="InterPro" id="IPR038765">
    <property type="entry name" value="Papain-like_cys_pep_sf"/>
</dbReference>
<dbReference type="AlphaFoldDB" id="A0A317V0N2"/>
<dbReference type="OrthoDB" id="10260017at2759"/>
<evidence type="ECO:0000313" key="3">
    <source>
        <dbReference type="Proteomes" id="UP000247233"/>
    </source>
</evidence>
<dbReference type="InterPro" id="IPR001447">
    <property type="entry name" value="Arylamine_N-AcTrfase"/>
</dbReference>
<comment type="caution">
    <text evidence="2">The sequence shown here is derived from an EMBL/GenBank/DDBJ whole genome shotgun (WGS) entry which is preliminary data.</text>
</comment>
<gene>
    <name evidence="2" type="ORF">BO70DRAFT_417576</name>
</gene>
<dbReference type="PANTHER" id="PTHR11786:SF0">
    <property type="entry name" value="ARYLAMINE N-ACETYLTRANSFERASE 4-RELATED"/>
    <property type="match status" value="1"/>
</dbReference>
<name>A0A317V0N2_9EURO</name>
<dbReference type="Pfam" id="PF00797">
    <property type="entry name" value="Acetyltransf_2"/>
    <property type="match status" value="1"/>
</dbReference>
<dbReference type="SUPFAM" id="SSF54001">
    <property type="entry name" value="Cysteine proteinases"/>
    <property type="match status" value="1"/>
</dbReference>
<proteinExistence type="inferred from homology"/>
<dbReference type="Gene3D" id="3.30.2140.20">
    <property type="match status" value="1"/>
</dbReference>
<accession>A0A317V0N2</accession>
<dbReference type="GO" id="GO:0016407">
    <property type="term" value="F:acetyltransferase activity"/>
    <property type="evidence" value="ECO:0007669"/>
    <property type="project" value="InterPro"/>
</dbReference>
<dbReference type="VEuPathDB" id="FungiDB:BO70DRAFT_417576"/>
<dbReference type="InterPro" id="IPR053710">
    <property type="entry name" value="Arylamine_NAT_domain_sf"/>
</dbReference>
<keyword evidence="2" id="KW-0808">Transferase</keyword>
<evidence type="ECO:0000313" key="2">
    <source>
        <dbReference type="EMBL" id="PWY67884.1"/>
    </source>
</evidence>
<keyword evidence="3" id="KW-1185">Reference proteome</keyword>
<dbReference type="EMBL" id="MSFL01000039">
    <property type="protein sequence ID" value="PWY67884.1"/>
    <property type="molecule type" value="Genomic_DNA"/>
</dbReference>
<dbReference type="PANTHER" id="PTHR11786">
    <property type="entry name" value="N-HYDROXYARYLAMINE O-ACETYLTRANSFERASE"/>
    <property type="match status" value="1"/>
</dbReference>
<comment type="similarity">
    <text evidence="1">Belongs to the arylamine N-acetyltransferase family.</text>
</comment>
<sequence length="320" mass="36200">MTNSDPEITVEASAYTTDEVIAWLHHIRLPNSYTQYIQTPTSFPKTYDSLRTLMRCQISRFPFENLSLHYSPAHNVSVSPGILYEKMMGPNRDGGTGKGGYCMELTIFFHHMLCGLGFQTYMTGVRNRPRVDGVPGGEYTGLTHINNIVHLPTGQKFSMDVGFGGDGPTSPLSLDDPGQVIKNLGLQEVRLILDHLPKQRLRGPKYRIYQYRNGPDKEWNSFYSFTETDCFANHQGLHRSTVMVVRFLQEGEEVRFSDCPGVVRDGEVRIVGKVILVENVVKVNLGGKTQVVHSFDSEVERVRVLREYFGIELTDEEQFG</sequence>
<dbReference type="STRING" id="1448321.A0A317V0N2"/>
<organism evidence="2 3">
    <name type="scientific">Aspergillus heteromorphus CBS 117.55</name>
    <dbReference type="NCBI Taxonomy" id="1448321"/>
    <lineage>
        <taxon>Eukaryota</taxon>
        <taxon>Fungi</taxon>
        <taxon>Dikarya</taxon>
        <taxon>Ascomycota</taxon>
        <taxon>Pezizomycotina</taxon>
        <taxon>Eurotiomycetes</taxon>
        <taxon>Eurotiomycetidae</taxon>
        <taxon>Eurotiales</taxon>
        <taxon>Aspergillaceae</taxon>
        <taxon>Aspergillus</taxon>
        <taxon>Aspergillus subgen. Circumdati</taxon>
    </lineage>
</organism>
<evidence type="ECO:0000256" key="1">
    <source>
        <dbReference type="ARBA" id="ARBA00006547"/>
    </source>
</evidence>
<reference evidence="2 3" key="1">
    <citation type="submission" date="2016-12" db="EMBL/GenBank/DDBJ databases">
        <title>The genomes of Aspergillus section Nigri reveals drivers in fungal speciation.</title>
        <authorList>
            <consortium name="DOE Joint Genome Institute"/>
            <person name="Vesth T.C."/>
            <person name="Nybo J."/>
            <person name="Theobald S."/>
            <person name="Brandl J."/>
            <person name="Frisvad J.C."/>
            <person name="Nielsen K.F."/>
            <person name="Lyhne E.K."/>
            <person name="Kogle M.E."/>
            <person name="Kuo A."/>
            <person name="Riley R."/>
            <person name="Clum A."/>
            <person name="Nolan M."/>
            <person name="Lipzen A."/>
            <person name="Salamov A."/>
            <person name="Henrissat B."/>
            <person name="Wiebenga A."/>
            <person name="De Vries R.P."/>
            <person name="Grigoriev I.V."/>
            <person name="Mortensen U.H."/>
            <person name="Andersen M.R."/>
            <person name="Baker S.E."/>
        </authorList>
    </citation>
    <scope>NUCLEOTIDE SEQUENCE [LARGE SCALE GENOMIC DNA]</scope>
    <source>
        <strain evidence="2 3">CBS 117.55</strain>
    </source>
</reference>